<feature type="transmembrane region" description="Helical" evidence="5">
    <location>
        <begin position="248"/>
        <end position="265"/>
    </location>
</feature>
<gene>
    <name evidence="6" type="ORF">SE17_00630</name>
</gene>
<keyword evidence="4 5" id="KW-0472">Membrane</keyword>
<feature type="transmembrane region" description="Helical" evidence="5">
    <location>
        <begin position="342"/>
        <end position="360"/>
    </location>
</feature>
<comment type="caution">
    <text evidence="6">The sequence shown here is derived from an EMBL/GenBank/DDBJ whole genome shotgun (WGS) entry which is preliminary data.</text>
</comment>
<evidence type="ECO:0000256" key="2">
    <source>
        <dbReference type="ARBA" id="ARBA00022692"/>
    </source>
</evidence>
<dbReference type="AlphaFoldDB" id="A0A0P9DYB5"/>
<dbReference type="InterPro" id="IPR003689">
    <property type="entry name" value="ZIP"/>
</dbReference>
<feature type="transmembrane region" description="Helical" evidence="5">
    <location>
        <begin position="380"/>
        <end position="401"/>
    </location>
</feature>
<dbReference type="Pfam" id="PF02535">
    <property type="entry name" value="Zip"/>
    <property type="match status" value="1"/>
</dbReference>
<protein>
    <recommendedName>
        <fullName evidence="8">Metal transporter</fullName>
    </recommendedName>
</protein>
<dbReference type="EMBL" id="LJCR01000005">
    <property type="protein sequence ID" value="KPV54951.1"/>
    <property type="molecule type" value="Genomic_DNA"/>
</dbReference>
<feature type="transmembrane region" description="Helical" evidence="5">
    <location>
        <begin position="154"/>
        <end position="176"/>
    </location>
</feature>
<feature type="transmembrane region" description="Helical" evidence="5">
    <location>
        <begin position="21"/>
        <end position="46"/>
    </location>
</feature>
<evidence type="ECO:0000256" key="4">
    <source>
        <dbReference type="ARBA" id="ARBA00023136"/>
    </source>
</evidence>
<reference evidence="6 7" key="1">
    <citation type="submission" date="2015-09" db="EMBL/GenBank/DDBJ databases">
        <title>Draft genome sequence of Kouleothrix aurantiaca JCM 19913.</title>
        <authorList>
            <person name="Hemp J."/>
        </authorList>
    </citation>
    <scope>NUCLEOTIDE SEQUENCE [LARGE SCALE GENOMIC DNA]</scope>
    <source>
        <strain evidence="6 7">COM-B</strain>
    </source>
</reference>
<evidence type="ECO:0000256" key="1">
    <source>
        <dbReference type="ARBA" id="ARBA00004141"/>
    </source>
</evidence>
<proteinExistence type="predicted"/>
<feature type="transmembrane region" description="Helical" evidence="5">
    <location>
        <begin position="188"/>
        <end position="207"/>
    </location>
</feature>
<feature type="transmembrane region" description="Helical" evidence="5">
    <location>
        <begin position="314"/>
        <end position="336"/>
    </location>
</feature>
<keyword evidence="3 5" id="KW-1133">Transmembrane helix</keyword>
<evidence type="ECO:0000256" key="3">
    <source>
        <dbReference type="ARBA" id="ARBA00022989"/>
    </source>
</evidence>
<evidence type="ECO:0000313" key="6">
    <source>
        <dbReference type="EMBL" id="KPV54951.1"/>
    </source>
</evidence>
<name>A0A0P9DYB5_9CHLR</name>
<organism evidence="6 7">
    <name type="scientific">Kouleothrix aurantiaca</name>
    <dbReference type="NCBI Taxonomy" id="186479"/>
    <lineage>
        <taxon>Bacteria</taxon>
        <taxon>Bacillati</taxon>
        <taxon>Chloroflexota</taxon>
        <taxon>Chloroflexia</taxon>
        <taxon>Chloroflexales</taxon>
        <taxon>Roseiflexineae</taxon>
        <taxon>Roseiflexaceae</taxon>
        <taxon>Kouleothrix</taxon>
    </lineage>
</organism>
<keyword evidence="2 5" id="KW-0812">Transmembrane</keyword>
<evidence type="ECO:0000313" key="7">
    <source>
        <dbReference type="Proteomes" id="UP000050509"/>
    </source>
</evidence>
<evidence type="ECO:0008006" key="8">
    <source>
        <dbReference type="Google" id="ProtNLM"/>
    </source>
</evidence>
<sequence>MSELSTTPPEATTRRRWGAGALLWALIPLLLLGVLLAMLVITGAGLGARTAPPIEELTIDRITLPAHNQIVVELTNGGADPVTIAQVQVDDAYWEFAITPSTTIPRLGRATITIPYPWVQDEAHFIKLLSSNGVTFEGEVAVATVTPAATAATVWQYALLGIYVGFIPVGLGLLWYPFLRRLGRTGMQAVLSLTVGLLVFLLFDTIAEALEIVAKTAGAFGGAPLIFLVALLAFLALIAIGSRRKGQVTSRLGVAYRIALGIGLHNLGEGLAIGAAFATGSAALGTFLVIGFTLHNITEGIGIAAPIARERPKLWHFVALAALAGLPAVLGVWIGGFIYNNLAAAVFLALGAGAIAQVVYEVGRLIVRQSDEDGSRVLSLATFGGLVAGIVIMYATALLVAA</sequence>
<dbReference type="GO" id="GO:0046873">
    <property type="term" value="F:metal ion transmembrane transporter activity"/>
    <property type="evidence" value="ECO:0007669"/>
    <property type="project" value="InterPro"/>
</dbReference>
<accession>A0A0P9DYB5</accession>
<dbReference type="GO" id="GO:0016020">
    <property type="term" value="C:membrane"/>
    <property type="evidence" value="ECO:0007669"/>
    <property type="project" value="UniProtKB-SubCell"/>
</dbReference>
<feature type="transmembrane region" description="Helical" evidence="5">
    <location>
        <begin position="219"/>
        <end position="241"/>
    </location>
</feature>
<keyword evidence="7" id="KW-1185">Reference proteome</keyword>
<dbReference type="Proteomes" id="UP000050509">
    <property type="component" value="Unassembled WGS sequence"/>
</dbReference>
<dbReference type="PATRIC" id="fig|186479.3.peg.8668"/>
<comment type="subcellular location">
    <subcellularLocation>
        <location evidence="1">Membrane</location>
        <topology evidence="1">Multi-pass membrane protein</topology>
    </subcellularLocation>
</comment>
<evidence type="ECO:0000256" key="5">
    <source>
        <dbReference type="SAM" id="Phobius"/>
    </source>
</evidence>